<dbReference type="PANTHER" id="PTHR43179:SF7">
    <property type="entry name" value="RHAMNOSYLTRANSFERASE WBBL"/>
    <property type="match status" value="1"/>
</dbReference>
<dbReference type="RefSeq" id="WP_342078270.1">
    <property type="nucleotide sequence ID" value="NZ_CP151767.2"/>
</dbReference>
<reference evidence="2 3" key="2">
    <citation type="submission" date="2024-08" db="EMBL/GenBank/DDBJ databases">
        <title>Phylogenomic analyses of a clade within the roseobacter group suggest taxonomic reassignments of species of the genera Aestuariivita, Citreicella, Loktanella, Nautella, Pelagibaca, Ruegeria, Thalassobius, Thiobacimonas and Tropicibacter, and the proposal o.</title>
        <authorList>
            <person name="Jeon C.O."/>
        </authorList>
    </citation>
    <scope>NUCLEOTIDE SEQUENCE [LARGE SCALE GENOMIC DNA]</scope>
    <source>
        <strain evidence="2 3">SS1-5</strain>
    </source>
</reference>
<proteinExistence type="predicted"/>
<evidence type="ECO:0000313" key="2">
    <source>
        <dbReference type="EMBL" id="WZU68977.1"/>
    </source>
</evidence>
<dbReference type="SUPFAM" id="SSF53448">
    <property type="entry name" value="Nucleotide-diphospho-sugar transferases"/>
    <property type="match status" value="1"/>
</dbReference>
<dbReference type="Gene3D" id="3.90.550.10">
    <property type="entry name" value="Spore Coat Polysaccharide Biosynthesis Protein SpsA, Chain A"/>
    <property type="match status" value="1"/>
</dbReference>
<accession>A0AAN0MFX1</accession>
<evidence type="ECO:0000313" key="3">
    <source>
        <dbReference type="Proteomes" id="UP001470809"/>
    </source>
</evidence>
<dbReference type="KEGG" id="yrh:AABB31_08985"/>
<keyword evidence="2" id="KW-0808">Transferase</keyword>
<dbReference type="InterPro" id="IPR001173">
    <property type="entry name" value="Glyco_trans_2-like"/>
</dbReference>
<keyword evidence="3" id="KW-1185">Reference proteome</keyword>
<reference evidence="3" key="1">
    <citation type="submission" date="2024-04" db="EMBL/GenBank/DDBJ databases">
        <title>Phylogenomic analyses of a clade within the roseobacter group suggest taxonomic reassignments of species of the genera Aestuariivita, Citreicella, Loktanella, Nautella, Pelagibaca, Ruegeria, Thalassobius, Thiobacimonas and Tropicibacter, and the proposal o.</title>
        <authorList>
            <person name="Jeon C.O."/>
        </authorList>
    </citation>
    <scope>NUCLEOTIDE SEQUENCE [LARGE SCALE GENOMIC DNA]</scope>
    <source>
        <strain evidence="3">SS1-5</strain>
    </source>
</reference>
<dbReference type="Proteomes" id="UP001470809">
    <property type="component" value="Chromosome"/>
</dbReference>
<keyword evidence="2" id="KW-0328">Glycosyltransferase</keyword>
<dbReference type="EC" id="2.4.-.-" evidence="2"/>
<dbReference type="GO" id="GO:0016757">
    <property type="term" value="F:glycosyltransferase activity"/>
    <property type="evidence" value="ECO:0007669"/>
    <property type="project" value="UniProtKB-KW"/>
</dbReference>
<organism evidence="2 3">
    <name type="scientific">Yoonia rhodophyticola</name>
    <dbReference type="NCBI Taxonomy" id="3137370"/>
    <lineage>
        <taxon>Bacteria</taxon>
        <taxon>Pseudomonadati</taxon>
        <taxon>Pseudomonadota</taxon>
        <taxon>Alphaproteobacteria</taxon>
        <taxon>Rhodobacterales</taxon>
        <taxon>Paracoccaceae</taxon>
        <taxon>Yoonia</taxon>
    </lineage>
</organism>
<dbReference type="AlphaFoldDB" id="A0AAN0MFX1"/>
<dbReference type="InterPro" id="IPR029044">
    <property type="entry name" value="Nucleotide-diphossugar_trans"/>
</dbReference>
<feature type="domain" description="Glycosyltransferase 2-like" evidence="1">
    <location>
        <begin position="9"/>
        <end position="141"/>
    </location>
</feature>
<dbReference type="EMBL" id="CP151767">
    <property type="protein sequence ID" value="WZU68977.1"/>
    <property type="molecule type" value="Genomic_DNA"/>
</dbReference>
<name>A0AAN0MFX1_9RHOB</name>
<evidence type="ECO:0000259" key="1">
    <source>
        <dbReference type="Pfam" id="PF00535"/>
    </source>
</evidence>
<dbReference type="PANTHER" id="PTHR43179">
    <property type="entry name" value="RHAMNOSYLTRANSFERASE WBBL"/>
    <property type="match status" value="1"/>
</dbReference>
<sequence>MSDPTLWTIILNYKTAEMTLQSAEAALREMAGINGQIIIVDNDSQDGSFEALEKGVADKGWDRVKVVQSGHNGGFGAGNNFGIQHGLRGGPPPDYVYILNSDAFPDAGAIKILLDHLEANPKTGFAGSNIHGPDGDWHCTIFRYPTIWSELEGAAKTGPITKLFKKHVIPQPLPAGPKEVDWLAGASMMMRYDTLAEIGLFDETFFLYFEETDLCRRAKLAGWPTVYLPDSQVTHIGSVSTGMKTWARKPSYWFDSRLHYFVKNHGAAYAAAATLAHVAGGLIWRLRCLIQRKDVQSESHFLRDLIRHDLGAALRRAKPAAAKAATQNTPSVQPGRI</sequence>
<dbReference type="Pfam" id="PF00535">
    <property type="entry name" value="Glycos_transf_2"/>
    <property type="match status" value="1"/>
</dbReference>
<gene>
    <name evidence="2" type="ORF">AABB31_08985</name>
</gene>
<protein>
    <submittedName>
        <fullName evidence="2">Glycosyltransferase</fullName>
        <ecNumber evidence="2">2.4.-.-</ecNumber>
    </submittedName>
</protein>